<dbReference type="Pfam" id="PF25816">
    <property type="entry name" value="RamC_N"/>
    <property type="match status" value="1"/>
</dbReference>
<dbReference type="SUPFAM" id="SSF158745">
    <property type="entry name" value="LanC-like"/>
    <property type="match status" value="1"/>
</dbReference>
<evidence type="ECO:0000256" key="3">
    <source>
        <dbReference type="ARBA" id="ARBA00022679"/>
    </source>
</evidence>
<comment type="caution">
    <text evidence="9">The sequence shown here is derived from an EMBL/GenBank/DDBJ whole genome shotgun (WGS) entry which is preliminary data.</text>
</comment>
<dbReference type="InterPro" id="IPR058053">
    <property type="entry name" value="RamC_C"/>
</dbReference>
<reference evidence="9" key="1">
    <citation type="journal article" date="2014" name="Int. J. Syst. Evol. Microbiol.">
        <title>Complete genome sequence of Corynebacterium casei LMG S-19264T (=DSM 44701T), isolated from a smear-ripened cheese.</title>
        <authorList>
            <consortium name="US DOE Joint Genome Institute (JGI-PGF)"/>
            <person name="Walter F."/>
            <person name="Albersmeier A."/>
            <person name="Kalinowski J."/>
            <person name="Ruckert C."/>
        </authorList>
    </citation>
    <scope>NUCLEOTIDE SEQUENCE</scope>
    <source>
        <strain evidence="9">JCM 4059</strain>
    </source>
</reference>
<keyword evidence="2 9" id="KW-0723">Serine/threonine-protein kinase</keyword>
<dbReference type="PROSITE" id="PS50011">
    <property type="entry name" value="PROTEIN_KINASE_DOM"/>
    <property type="match status" value="1"/>
</dbReference>
<keyword evidence="7" id="KW-0862">Zinc</keyword>
<dbReference type="RefSeq" id="WP_190131543.1">
    <property type="nucleotide sequence ID" value="NZ_BNBD01000010.1"/>
</dbReference>
<dbReference type="Gene3D" id="3.30.200.20">
    <property type="entry name" value="Phosphorylase Kinase, domain 1"/>
    <property type="match status" value="1"/>
</dbReference>
<dbReference type="Proteomes" id="UP000638313">
    <property type="component" value="Unassembled WGS sequence"/>
</dbReference>
<dbReference type="InterPro" id="IPR007822">
    <property type="entry name" value="LANC-like"/>
</dbReference>
<organism evidence="9 10">
    <name type="scientific">Streptomyces mashuensis</name>
    <dbReference type="NCBI Taxonomy" id="33904"/>
    <lineage>
        <taxon>Bacteria</taxon>
        <taxon>Bacillati</taxon>
        <taxon>Actinomycetota</taxon>
        <taxon>Actinomycetes</taxon>
        <taxon>Kitasatosporales</taxon>
        <taxon>Streptomycetaceae</taxon>
        <taxon>Streptomyces</taxon>
    </lineage>
</organism>
<dbReference type="SMART" id="SM00220">
    <property type="entry name" value="S_TKc"/>
    <property type="match status" value="1"/>
</dbReference>
<sequence>MLAQGHLAADPLFADAPERVDDAADRFAPAGRAAPPGWRRAEHGGWVALRPDGTPLPAQGWKIHASATPGEAARVVETVWDYCVGHGIGFKFLRSHRLLALANSKRAPRPAGGKLVTLYPAGEECLERALHDLSHMLRGVRGPYILSDLRWDDGPLHVRYGAFVPRYCFGPDGGYVPAVLGPDGRAVPDARGPVFRVPPWAHVPPFVADRIRRLRPGAGAGLPYRVEKALRFSNGGGVYRAVDPRTGRRVVLREARPYAGVDDGGTDAVARLHREHAVLRRLAGLPCVPAVLGLFRHWEHHYLAEEYVAGERLDEAVARRHPLMRPGGGDARAAATYARWALGVLEAVERALAAVHARGVVFGDLHPGNVLLRPEGGVCLVDFEAAAGTDEEHRPALGAAGFVAPWARRGRAVDAYALDCLRLAVFCPLTQLMRFDARKHEQLTALARQHFPLPDGFTARLRTGLAPPPGHVPAPPRVAFAPVPGAPAGGWGPVLDSLRAAVLRSATPERTDRLFPGDVRQFDGQATAVAFGAAGVLHALHVTGTGGEPVPEACTTWLVRAVERTRWPRPGLYDGLAGVACVLHELGRADAAAEVLERLAGFDLRGCGAGLAGGLAGIGLALDRFGDVEGAGRLAAVLAEHGDGPAGVGLAHGWSGPALLFTRLYERTGEERWLRCARAALAREAAHCAVDAAGHVAVRQGAGRRYGLAGGSAGVGLALRAYLRHRDDEELAGLLAGIRGGLGVPLLPSSGLFEGHAGLLYASTQLEEPGAGEAARRAQLRALAVHAVGFGGELAFPMEGMVRLSMDLATGTAGVLLAVHGAVRAGAEEPASLPLLAGAGAVSGCPSP</sequence>
<dbReference type="CDD" id="cd04791">
    <property type="entry name" value="LanC_SerThrkinase"/>
    <property type="match status" value="1"/>
</dbReference>
<dbReference type="NCBIfam" id="NF038151">
    <property type="entry name" value="lanthi_synth_III"/>
    <property type="match status" value="1"/>
</dbReference>
<dbReference type="PRINTS" id="PR01955">
    <property type="entry name" value="LANCFRANKIA"/>
</dbReference>
<evidence type="ECO:0000313" key="9">
    <source>
        <dbReference type="EMBL" id="GHF59194.1"/>
    </source>
</evidence>
<evidence type="ECO:0000313" key="10">
    <source>
        <dbReference type="Proteomes" id="UP000638313"/>
    </source>
</evidence>
<reference evidence="9" key="2">
    <citation type="submission" date="2020-09" db="EMBL/GenBank/DDBJ databases">
        <authorList>
            <person name="Sun Q."/>
            <person name="Ohkuma M."/>
        </authorList>
    </citation>
    <scope>NUCLEOTIDE SEQUENCE</scope>
    <source>
        <strain evidence="9">JCM 4059</strain>
    </source>
</reference>
<dbReference type="GO" id="GO:0004674">
    <property type="term" value="F:protein serine/threonine kinase activity"/>
    <property type="evidence" value="ECO:0007669"/>
    <property type="project" value="UniProtKB-KW"/>
</dbReference>
<dbReference type="InterPro" id="IPR000719">
    <property type="entry name" value="Prot_kinase_dom"/>
</dbReference>
<protein>
    <recommendedName>
        <fullName evidence="1">non-specific serine/threonine protein kinase</fullName>
        <ecNumber evidence="1">2.7.11.1</ecNumber>
    </recommendedName>
</protein>
<dbReference type="AlphaFoldDB" id="A0A919EF11"/>
<dbReference type="Pfam" id="PF05147">
    <property type="entry name" value="LANC_like"/>
    <property type="match status" value="1"/>
</dbReference>
<dbReference type="GO" id="GO:0046872">
    <property type="term" value="F:metal ion binding"/>
    <property type="evidence" value="ECO:0007669"/>
    <property type="project" value="UniProtKB-KW"/>
</dbReference>
<dbReference type="EC" id="2.7.11.1" evidence="1"/>
<proteinExistence type="predicted"/>
<evidence type="ECO:0000259" key="8">
    <source>
        <dbReference type="PROSITE" id="PS50011"/>
    </source>
</evidence>
<dbReference type="InterPro" id="IPR011009">
    <property type="entry name" value="Kinase-like_dom_sf"/>
</dbReference>
<dbReference type="Gene3D" id="1.50.10.20">
    <property type="match status" value="1"/>
</dbReference>
<keyword evidence="4" id="KW-0547">Nucleotide-binding</keyword>
<dbReference type="EMBL" id="BNBD01000010">
    <property type="protein sequence ID" value="GHF59194.1"/>
    <property type="molecule type" value="Genomic_DNA"/>
</dbReference>
<evidence type="ECO:0000256" key="6">
    <source>
        <dbReference type="ARBA" id="ARBA00022840"/>
    </source>
</evidence>
<dbReference type="PANTHER" id="PTHR43289:SF6">
    <property type="entry name" value="SERINE_THREONINE-PROTEIN KINASE NEKL-3"/>
    <property type="match status" value="1"/>
</dbReference>
<dbReference type="InterPro" id="IPR053524">
    <property type="entry name" value="Aerial_hyphae_peptide-synth"/>
</dbReference>
<dbReference type="PANTHER" id="PTHR43289">
    <property type="entry name" value="MITOGEN-ACTIVATED PROTEIN KINASE KINASE KINASE 20-RELATED"/>
    <property type="match status" value="1"/>
</dbReference>
<evidence type="ECO:0000256" key="7">
    <source>
        <dbReference type="PIRSR" id="PIRSR607822-1"/>
    </source>
</evidence>
<dbReference type="SMART" id="SM01260">
    <property type="entry name" value="LANC_like"/>
    <property type="match status" value="1"/>
</dbReference>
<feature type="domain" description="Protein kinase" evidence="8">
    <location>
        <begin position="224"/>
        <end position="587"/>
    </location>
</feature>
<keyword evidence="5 9" id="KW-0418">Kinase</keyword>
<keyword evidence="6" id="KW-0067">ATP-binding</keyword>
<evidence type="ECO:0000256" key="4">
    <source>
        <dbReference type="ARBA" id="ARBA00022741"/>
    </source>
</evidence>
<dbReference type="Gene3D" id="1.10.510.10">
    <property type="entry name" value="Transferase(Phosphotransferase) domain 1"/>
    <property type="match status" value="1"/>
</dbReference>
<name>A0A919EF11_9ACTN</name>
<feature type="binding site" evidence="7">
    <location>
        <position position="652"/>
    </location>
    <ligand>
        <name>Zn(2+)</name>
        <dbReference type="ChEBI" id="CHEBI:29105"/>
    </ligand>
</feature>
<evidence type="ECO:0000256" key="5">
    <source>
        <dbReference type="ARBA" id="ARBA00022777"/>
    </source>
</evidence>
<dbReference type="InterPro" id="IPR057929">
    <property type="entry name" value="RamC_N"/>
</dbReference>
<keyword evidence="3" id="KW-0808">Transferase</keyword>
<dbReference type="GO" id="GO:0005524">
    <property type="term" value="F:ATP binding"/>
    <property type="evidence" value="ECO:0007669"/>
    <property type="project" value="UniProtKB-KW"/>
</dbReference>
<dbReference type="GO" id="GO:0031179">
    <property type="term" value="P:peptide modification"/>
    <property type="evidence" value="ECO:0007669"/>
    <property type="project" value="InterPro"/>
</dbReference>
<dbReference type="Pfam" id="PF00069">
    <property type="entry name" value="Pkinase"/>
    <property type="match status" value="1"/>
</dbReference>
<gene>
    <name evidence="9" type="ORF">GCM10010218_45800</name>
</gene>
<keyword evidence="7" id="KW-0479">Metal-binding</keyword>
<dbReference type="SUPFAM" id="SSF56112">
    <property type="entry name" value="Protein kinase-like (PK-like)"/>
    <property type="match status" value="1"/>
</dbReference>
<keyword evidence="10" id="KW-1185">Reference proteome</keyword>
<accession>A0A919EF11</accession>
<evidence type="ECO:0000256" key="2">
    <source>
        <dbReference type="ARBA" id="ARBA00022527"/>
    </source>
</evidence>
<evidence type="ECO:0000256" key="1">
    <source>
        <dbReference type="ARBA" id="ARBA00012513"/>
    </source>
</evidence>